<protein>
    <submittedName>
        <fullName evidence="2">Uncharacterized protein</fullName>
    </submittedName>
</protein>
<proteinExistence type="predicted"/>
<dbReference type="RefSeq" id="WP_344086168.1">
    <property type="nucleotide sequence ID" value="NZ_BAAAPO010000042.1"/>
</dbReference>
<feature type="transmembrane region" description="Helical" evidence="1">
    <location>
        <begin position="6"/>
        <end position="26"/>
    </location>
</feature>
<evidence type="ECO:0000256" key="1">
    <source>
        <dbReference type="SAM" id="Phobius"/>
    </source>
</evidence>
<keyword evidence="1" id="KW-0812">Transmembrane</keyword>
<evidence type="ECO:0000313" key="2">
    <source>
        <dbReference type="EMBL" id="GAA1801194.1"/>
    </source>
</evidence>
<keyword evidence="1" id="KW-0472">Membrane</keyword>
<keyword evidence="3" id="KW-1185">Reference proteome</keyword>
<reference evidence="2 3" key="1">
    <citation type="journal article" date="2019" name="Int. J. Syst. Evol. Microbiol.">
        <title>The Global Catalogue of Microorganisms (GCM) 10K type strain sequencing project: providing services to taxonomists for standard genome sequencing and annotation.</title>
        <authorList>
            <consortium name="The Broad Institute Genomics Platform"/>
            <consortium name="The Broad Institute Genome Sequencing Center for Infectious Disease"/>
            <person name="Wu L."/>
            <person name="Ma J."/>
        </authorList>
    </citation>
    <scope>NUCLEOTIDE SEQUENCE [LARGE SCALE GENOMIC DNA]</scope>
    <source>
        <strain evidence="2 3">JCM 15592</strain>
    </source>
</reference>
<gene>
    <name evidence="2" type="ORF">GCM10009811_26140</name>
</gene>
<name>A0ABN2LX07_9MICO</name>
<keyword evidence="1" id="KW-1133">Transmembrane helix</keyword>
<accession>A0ABN2LX07</accession>
<evidence type="ECO:0000313" key="3">
    <source>
        <dbReference type="Proteomes" id="UP001499938"/>
    </source>
</evidence>
<organism evidence="2 3">
    <name type="scientific">Nostocoides veronense</name>
    <dbReference type="NCBI Taxonomy" id="330836"/>
    <lineage>
        <taxon>Bacteria</taxon>
        <taxon>Bacillati</taxon>
        <taxon>Actinomycetota</taxon>
        <taxon>Actinomycetes</taxon>
        <taxon>Micrococcales</taxon>
        <taxon>Intrasporangiaceae</taxon>
        <taxon>Nostocoides</taxon>
    </lineage>
</organism>
<dbReference type="Proteomes" id="UP001499938">
    <property type="component" value="Unassembled WGS sequence"/>
</dbReference>
<comment type="caution">
    <text evidence="2">The sequence shown here is derived from an EMBL/GenBank/DDBJ whole genome shotgun (WGS) entry which is preliminary data.</text>
</comment>
<sequence length="49" mass="5366">MWPSWLEWRLIVGFLVLMAVAAYTGIRLGQDIVEKTTTAVSTTSDAAVP</sequence>
<dbReference type="EMBL" id="BAAAPO010000042">
    <property type="protein sequence ID" value="GAA1801194.1"/>
    <property type="molecule type" value="Genomic_DNA"/>
</dbReference>